<dbReference type="VEuPathDB" id="VectorBase:LOC119188217"/>
<protein>
    <recommendedName>
        <fullName evidence="7">Cytochrome</fullName>
    </recommendedName>
</protein>
<sequence>MSLLLFSPWLEVTVPTWLAVFVAVLLVSRRFLTAAVSQLPLPPGPWGLPLVGFLPFLGKEFHRTLQDLAVTYGPIYQIFLGSKRVVVISDPKLVRQAFSQAAFSGRPDTELTKLLQGYGEDPLDDATTLRDTVPCTLGGFSEGGGVRQPTRPASDRGGVAGRPSRADVNQTVLPRPRS</sequence>
<keyword evidence="2" id="KW-0503">Monooxygenase</keyword>
<feature type="transmembrane region" description="Helical" evidence="4">
    <location>
        <begin position="6"/>
        <end position="27"/>
    </location>
</feature>
<accession>A0A9J6EVJ3</accession>
<dbReference type="GO" id="GO:0005506">
    <property type="term" value="F:iron ion binding"/>
    <property type="evidence" value="ECO:0007669"/>
    <property type="project" value="InterPro"/>
</dbReference>
<dbReference type="Proteomes" id="UP000821866">
    <property type="component" value="Chromosome 1"/>
</dbReference>
<dbReference type="Gene3D" id="1.10.630.10">
    <property type="entry name" value="Cytochrome P450"/>
    <property type="match status" value="1"/>
</dbReference>
<evidence type="ECO:0000256" key="4">
    <source>
        <dbReference type="SAM" id="Phobius"/>
    </source>
</evidence>
<feature type="region of interest" description="Disordered" evidence="3">
    <location>
        <begin position="138"/>
        <end position="178"/>
    </location>
</feature>
<proteinExistence type="inferred from homology"/>
<comment type="caution">
    <text evidence="5">The sequence shown here is derived from an EMBL/GenBank/DDBJ whole genome shotgun (WGS) entry which is preliminary data.</text>
</comment>
<name>A0A9J6EVJ3_RHIMP</name>
<evidence type="ECO:0008006" key="7">
    <source>
        <dbReference type="Google" id="ProtNLM"/>
    </source>
</evidence>
<dbReference type="InterPro" id="IPR001128">
    <property type="entry name" value="Cyt_P450"/>
</dbReference>
<gene>
    <name evidence="5" type="ORF">HPB51_001133</name>
</gene>
<evidence type="ECO:0000256" key="3">
    <source>
        <dbReference type="SAM" id="MobiDB-lite"/>
    </source>
</evidence>
<dbReference type="Pfam" id="PF00067">
    <property type="entry name" value="p450"/>
    <property type="match status" value="1"/>
</dbReference>
<dbReference type="SUPFAM" id="SSF48264">
    <property type="entry name" value="Cytochrome P450"/>
    <property type="match status" value="1"/>
</dbReference>
<evidence type="ECO:0000313" key="5">
    <source>
        <dbReference type="EMBL" id="KAH8038350.1"/>
    </source>
</evidence>
<reference evidence="5" key="1">
    <citation type="journal article" date="2020" name="Cell">
        <title>Large-Scale Comparative Analyses of Tick Genomes Elucidate Their Genetic Diversity and Vector Capacities.</title>
        <authorList>
            <consortium name="Tick Genome and Microbiome Consortium (TIGMIC)"/>
            <person name="Jia N."/>
            <person name="Wang J."/>
            <person name="Shi W."/>
            <person name="Du L."/>
            <person name="Sun Y."/>
            <person name="Zhan W."/>
            <person name="Jiang J.F."/>
            <person name="Wang Q."/>
            <person name="Zhang B."/>
            <person name="Ji P."/>
            <person name="Bell-Sakyi L."/>
            <person name="Cui X.M."/>
            <person name="Yuan T.T."/>
            <person name="Jiang B.G."/>
            <person name="Yang W.F."/>
            <person name="Lam T.T."/>
            <person name="Chang Q.C."/>
            <person name="Ding S.J."/>
            <person name="Wang X.J."/>
            <person name="Zhu J.G."/>
            <person name="Ruan X.D."/>
            <person name="Zhao L."/>
            <person name="Wei J.T."/>
            <person name="Ye R.Z."/>
            <person name="Que T.C."/>
            <person name="Du C.H."/>
            <person name="Zhou Y.H."/>
            <person name="Cheng J.X."/>
            <person name="Dai P.F."/>
            <person name="Guo W.B."/>
            <person name="Han X.H."/>
            <person name="Huang E.J."/>
            <person name="Li L.F."/>
            <person name="Wei W."/>
            <person name="Gao Y.C."/>
            <person name="Liu J.Z."/>
            <person name="Shao H.Z."/>
            <person name="Wang X."/>
            <person name="Wang C.C."/>
            <person name="Yang T.C."/>
            <person name="Huo Q.B."/>
            <person name="Li W."/>
            <person name="Chen H.Y."/>
            <person name="Chen S.E."/>
            <person name="Zhou L.G."/>
            <person name="Ni X.B."/>
            <person name="Tian J.H."/>
            <person name="Sheng Y."/>
            <person name="Liu T."/>
            <person name="Pan Y.S."/>
            <person name="Xia L.Y."/>
            <person name="Li J."/>
            <person name="Zhao F."/>
            <person name="Cao W.C."/>
        </authorList>
    </citation>
    <scope>NUCLEOTIDE SEQUENCE</scope>
    <source>
        <strain evidence="5">Rmic-2018</strain>
    </source>
</reference>
<evidence type="ECO:0000256" key="1">
    <source>
        <dbReference type="ARBA" id="ARBA00010617"/>
    </source>
</evidence>
<evidence type="ECO:0000256" key="2">
    <source>
        <dbReference type="ARBA" id="ARBA00023033"/>
    </source>
</evidence>
<reference evidence="5" key="2">
    <citation type="submission" date="2021-09" db="EMBL/GenBank/DDBJ databases">
        <authorList>
            <person name="Jia N."/>
            <person name="Wang J."/>
            <person name="Shi W."/>
            <person name="Du L."/>
            <person name="Sun Y."/>
            <person name="Zhan W."/>
            <person name="Jiang J."/>
            <person name="Wang Q."/>
            <person name="Zhang B."/>
            <person name="Ji P."/>
            <person name="Sakyi L.B."/>
            <person name="Cui X."/>
            <person name="Yuan T."/>
            <person name="Jiang B."/>
            <person name="Yang W."/>
            <person name="Lam T.T.-Y."/>
            <person name="Chang Q."/>
            <person name="Ding S."/>
            <person name="Wang X."/>
            <person name="Zhu J."/>
            <person name="Ruan X."/>
            <person name="Zhao L."/>
            <person name="Wei J."/>
            <person name="Que T."/>
            <person name="Du C."/>
            <person name="Cheng J."/>
            <person name="Dai P."/>
            <person name="Han X."/>
            <person name="Huang E."/>
            <person name="Gao Y."/>
            <person name="Liu J."/>
            <person name="Shao H."/>
            <person name="Ye R."/>
            <person name="Li L."/>
            <person name="Wei W."/>
            <person name="Wang X."/>
            <person name="Wang C."/>
            <person name="Huo Q."/>
            <person name="Li W."/>
            <person name="Guo W."/>
            <person name="Chen H."/>
            <person name="Chen S."/>
            <person name="Zhou L."/>
            <person name="Zhou L."/>
            <person name="Ni X."/>
            <person name="Tian J."/>
            <person name="Zhou Y."/>
            <person name="Sheng Y."/>
            <person name="Liu T."/>
            <person name="Pan Y."/>
            <person name="Xia L."/>
            <person name="Li J."/>
            <person name="Zhao F."/>
            <person name="Cao W."/>
        </authorList>
    </citation>
    <scope>NUCLEOTIDE SEQUENCE</scope>
    <source>
        <strain evidence="5">Rmic-2018</strain>
        <tissue evidence="5">Larvae</tissue>
    </source>
</reference>
<dbReference type="GO" id="GO:0020037">
    <property type="term" value="F:heme binding"/>
    <property type="evidence" value="ECO:0007669"/>
    <property type="project" value="InterPro"/>
</dbReference>
<dbReference type="AlphaFoldDB" id="A0A9J6EVJ3"/>
<keyword evidence="2" id="KW-0560">Oxidoreductase</keyword>
<dbReference type="EMBL" id="JABSTU010000001">
    <property type="protein sequence ID" value="KAH8038350.1"/>
    <property type="molecule type" value="Genomic_DNA"/>
</dbReference>
<keyword evidence="6" id="KW-1185">Reference proteome</keyword>
<comment type="similarity">
    <text evidence="1">Belongs to the cytochrome P450 family.</text>
</comment>
<keyword evidence="4" id="KW-0472">Membrane</keyword>
<keyword evidence="4" id="KW-1133">Transmembrane helix</keyword>
<evidence type="ECO:0000313" key="6">
    <source>
        <dbReference type="Proteomes" id="UP000821866"/>
    </source>
</evidence>
<keyword evidence="4" id="KW-0812">Transmembrane</keyword>
<dbReference type="InterPro" id="IPR036396">
    <property type="entry name" value="Cyt_P450_sf"/>
</dbReference>
<dbReference type="GO" id="GO:0016705">
    <property type="term" value="F:oxidoreductase activity, acting on paired donors, with incorporation or reduction of molecular oxygen"/>
    <property type="evidence" value="ECO:0007669"/>
    <property type="project" value="InterPro"/>
</dbReference>
<organism evidence="5 6">
    <name type="scientific">Rhipicephalus microplus</name>
    <name type="common">Cattle tick</name>
    <name type="synonym">Boophilus microplus</name>
    <dbReference type="NCBI Taxonomy" id="6941"/>
    <lineage>
        <taxon>Eukaryota</taxon>
        <taxon>Metazoa</taxon>
        <taxon>Ecdysozoa</taxon>
        <taxon>Arthropoda</taxon>
        <taxon>Chelicerata</taxon>
        <taxon>Arachnida</taxon>
        <taxon>Acari</taxon>
        <taxon>Parasitiformes</taxon>
        <taxon>Ixodida</taxon>
        <taxon>Ixodoidea</taxon>
        <taxon>Ixodidae</taxon>
        <taxon>Rhipicephalinae</taxon>
        <taxon>Rhipicephalus</taxon>
        <taxon>Boophilus</taxon>
    </lineage>
</organism>
<dbReference type="GO" id="GO:0004497">
    <property type="term" value="F:monooxygenase activity"/>
    <property type="evidence" value="ECO:0007669"/>
    <property type="project" value="UniProtKB-KW"/>
</dbReference>
<dbReference type="PANTHER" id="PTHR24299">
    <property type="entry name" value="CYTOCHROME P450 FAMILY 1"/>
    <property type="match status" value="1"/>
</dbReference>